<evidence type="ECO:0000256" key="1">
    <source>
        <dbReference type="SAM" id="MobiDB-lite"/>
    </source>
</evidence>
<gene>
    <name evidence="3" type="ORF">ABVK25_009321</name>
</gene>
<feature type="domain" description="DUF7924" evidence="2">
    <location>
        <begin position="200"/>
        <end position="327"/>
    </location>
</feature>
<keyword evidence="4" id="KW-1185">Reference proteome</keyword>
<feature type="region of interest" description="Disordered" evidence="1">
    <location>
        <begin position="41"/>
        <end position="74"/>
    </location>
</feature>
<comment type="caution">
    <text evidence="3">The sequence shown here is derived from an EMBL/GenBank/DDBJ whole genome shotgun (WGS) entry which is preliminary data.</text>
</comment>
<evidence type="ECO:0000259" key="2">
    <source>
        <dbReference type="Pfam" id="PF25545"/>
    </source>
</evidence>
<evidence type="ECO:0000313" key="3">
    <source>
        <dbReference type="EMBL" id="KAL2050487.1"/>
    </source>
</evidence>
<sequence>MGGKRKRSFDTLSGDTIISNDHDAKIHKVDLNTALQDFCSSDPSTSSNTHLHWPTLISESPPSSESSQASSQRFPLTKHNLHQLNRINKSMASHPNTPDNKSRQTKLTTISSSENARSVRDALNANNIYINNRDAKVRGIDLIEKAKAIVRSDRHSALKKEQGLALLETAEEHERDSDLTFLVHVWGIFLSVKDKRHVRTTAAGGLENEKEAIEWIETAWEKDQLKCNWGTDFVRGSVPPLVVLDETQRIYTDHAPRVKNPKPDLAYGLKHKGLSDQERLINNHLGANLSPYMDHPFFIVEVKNAENGLYEAENQCARGGAAMVRLKRKFDKLADGTFKDYESQQGKGKGGNDLADQTSQNKEKIPIDHYRPAAKSFAFSLAFQPSDATMFVHWGAAAFSKGGNLVRINWHANHIAHYYLKDEDPWIDLHRDIDNILDWGVLTRRQELKELCSQIFTQEYSKKKQKT</sequence>
<dbReference type="InterPro" id="IPR057684">
    <property type="entry name" value="DUF7924"/>
</dbReference>
<feature type="compositionally biased region" description="Polar residues" evidence="1">
    <location>
        <begin position="41"/>
        <end position="50"/>
    </location>
</feature>
<proteinExistence type="predicted"/>
<feature type="compositionally biased region" description="Low complexity" evidence="1">
    <location>
        <begin position="58"/>
        <end position="72"/>
    </location>
</feature>
<name>A0ABR4AXV1_9LECA</name>
<protein>
    <recommendedName>
        <fullName evidence="2">DUF7924 domain-containing protein</fullName>
    </recommendedName>
</protein>
<reference evidence="3 4" key="1">
    <citation type="submission" date="2024-09" db="EMBL/GenBank/DDBJ databases">
        <title>Rethinking Asexuality: The Enigmatic Case of Functional Sexual Genes in Lepraria (Stereocaulaceae).</title>
        <authorList>
            <person name="Doellman M."/>
            <person name="Sun Y."/>
            <person name="Barcenas-Pena A."/>
            <person name="Lumbsch H.T."/>
            <person name="Grewe F."/>
        </authorList>
    </citation>
    <scope>NUCLEOTIDE SEQUENCE [LARGE SCALE GENOMIC DNA]</scope>
    <source>
        <strain evidence="3 4">Grewe 0041</strain>
    </source>
</reference>
<accession>A0ABR4AXV1</accession>
<evidence type="ECO:0000313" key="4">
    <source>
        <dbReference type="Proteomes" id="UP001590951"/>
    </source>
</evidence>
<organism evidence="3 4">
    <name type="scientific">Lepraria finkii</name>
    <dbReference type="NCBI Taxonomy" id="1340010"/>
    <lineage>
        <taxon>Eukaryota</taxon>
        <taxon>Fungi</taxon>
        <taxon>Dikarya</taxon>
        <taxon>Ascomycota</taxon>
        <taxon>Pezizomycotina</taxon>
        <taxon>Lecanoromycetes</taxon>
        <taxon>OSLEUM clade</taxon>
        <taxon>Lecanoromycetidae</taxon>
        <taxon>Lecanorales</taxon>
        <taxon>Lecanorineae</taxon>
        <taxon>Stereocaulaceae</taxon>
        <taxon>Lepraria</taxon>
    </lineage>
</organism>
<dbReference type="EMBL" id="JBHFEH010000047">
    <property type="protein sequence ID" value="KAL2050487.1"/>
    <property type="molecule type" value="Genomic_DNA"/>
</dbReference>
<dbReference type="Proteomes" id="UP001590951">
    <property type="component" value="Unassembled WGS sequence"/>
</dbReference>
<dbReference type="Pfam" id="PF25545">
    <property type="entry name" value="DUF7924"/>
    <property type="match status" value="1"/>
</dbReference>
<feature type="region of interest" description="Disordered" evidence="1">
    <location>
        <begin position="90"/>
        <end position="114"/>
    </location>
</feature>